<dbReference type="NCBIfam" id="TIGR02135">
    <property type="entry name" value="phoU_full"/>
    <property type="match status" value="1"/>
</dbReference>
<comment type="function">
    <text evidence="7">Plays a role in the regulation of phosphate uptake.</text>
</comment>
<evidence type="ECO:0000256" key="6">
    <source>
        <dbReference type="ARBA" id="ARBA00022592"/>
    </source>
</evidence>
<evidence type="ECO:0000256" key="7">
    <source>
        <dbReference type="ARBA" id="ARBA00056181"/>
    </source>
</evidence>
<dbReference type="PANTHER" id="PTHR42930">
    <property type="entry name" value="PHOSPHATE-SPECIFIC TRANSPORT SYSTEM ACCESSORY PROTEIN PHOU"/>
    <property type="match status" value="1"/>
</dbReference>
<comment type="subunit">
    <text evidence="3">Homodimer.</text>
</comment>
<proteinExistence type="inferred from homology"/>
<evidence type="ECO:0000313" key="11">
    <source>
        <dbReference type="EMBL" id="MBP5857990.1"/>
    </source>
</evidence>
<protein>
    <recommendedName>
        <fullName evidence="8">Phosphate-specific transport system accessory protein PhoU homolog</fullName>
    </recommendedName>
</protein>
<dbReference type="FunFam" id="1.20.58.220:FF:000004">
    <property type="entry name" value="Phosphate-specific transport system accessory protein PhoU"/>
    <property type="match status" value="1"/>
</dbReference>
<dbReference type="PANTHER" id="PTHR42930:SF3">
    <property type="entry name" value="PHOSPHATE-SPECIFIC TRANSPORT SYSTEM ACCESSORY PROTEIN PHOU"/>
    <property type="match status" value="1"/>
</dbReference>
<dbReference type="GO" id="GO:0045936">
    <property type="term" value="P:negative regulation of phosphate metabolic process"/>
    <property type="evidence" value="ECO:0007669"/>
    <property type="project" value="InterPro"/>
</dbReference>
<dbReference type="AlphaFoldDB" id="A0A8J7S0D5"/>
<feature type="domain" description="PhoU" evidence="10">
    <location>
        <begin position="24"/>
        <end position="111"/>
    </location>
</feature>
<organism evidence="11 12">
    <name type="scientific">Marivibrio halodurans</name>
    <dbReference type="NCBI Taxonomy" id="2039722"/>
    <lineage>
        <taxon>Bacteria</taxon>
        <taxon>Pseudomonadati</taxon>
        <taxon>Pseudomonadota</taxon>
        <taxon>Alphaproteobacteria</taxon>
        <taxon>Rhodospirillales</taxon>
        <taxon>Rhodospirillaceae</taxon>
        <taxon>Marivibrio</taxon>
    </lineage>
</organism>
<evidence type="ECO:0000256" key="8">
    <source>
        <dbReference type="ARBA" id="ARBA00069911"/>
    </source>
</evidence>
<keyword evidence="6" id="KW-0592">Phosphate transport</keyword>
<dbReference type="GO" id="GO:0006817">
    <property type="term" value="P:phosphate ion transport"/>
    <property type="evidence" value="ECO:0007669"/>
    <property type="project" value="UniProtKB-KW"/>
</dbReference>
<evidence type="ECO:0000256" key="4">
    <source>
        <dbReference type="ARBA" id="ARBA00022448"/>
    </source>
</evidence>
<dbReference type="Pfam" id="PF01895">
    <property type="entry name" value="PhoU"/>
    <property type="match status" value="2"/>
</dbReference>
<sequence>MSVDTGHHIVAAYDEEFQKLTKLITQMGGQAETQLQDALRAVEKRDDKLAARVKKQDKEIDALERSIDTLVVRMLALRQPVANDLRFILAVLRCASELERIGDYAKNIAKRATALSQMPVTPLTRGVARMGALTQAMLKDVMDAFLQGDVEKAVEVWEADEEVDSLYTSLFRELLTYMMEDPRHITPCTHLLFMAKNLERIGDHATNIAEIIHFHVEGEALAEKRPKADSSNYTVMDPEDVLDEGADDVSLDGEEGKADR</sequence>
<dbReference type="GO" id="GO:0030643">
    <property type="term" value="P:intracellular phosphate ion homeostasis"/>
    <property type="evidence" value="ECO:0007669"/>
    <property type="project" value="InterPro"/>
</dbReference>
<dbReference type="GO" id="GO:0005737">
    <property type="term" value="C:cytoplasm"/>
    <property type="evidence" value="ECO:0007669"/>
    <property type="project" value="UniProtKB-SubCell"/>
</dbReference>
<feature type="compositionally biased region" description="Acidic residues" evidence="9">
    <location>
        <begin position="237"/>
        <end position="253"/>
    </location>
</feature>
<dbReference type="Proteomes" id="UP000672602">
    <property type="component" value="Unassembled WGS sequence"/>
</dbReference>
<dbReference type="EMBL" id="JAGMWN010000006">
    <property type="protein sequence ID" value="MBP5857990.1"/>
    <property type="molecule type" value="Genomic_DNA"/>
</dbReference>
<reference evidence="11" key="1">
    <citation type="submission" date="2021-04" db="EMBL/GenBank/DDBJ databases">
        <authorList>
            <person name="Zhang D.-C."/>
        </authorList>
    </citation>
    <scope>NUCLEOTIDE SEQUENCE</scope>
    <source>
        <strain evidence="11">CGMCC 1.15697</strain>
    </source>
</reference>
<evidence type="ECO:0000256" key="1">
    <source>
        <dbReference type="ARBA" id="ARBA00004496"/>
    </source>
</evidence>
<dbReference type="InterPro" id="IPR026022">
    <property type="entry name" value="PhoU_dom"/>
</dbReference>
<feature type="region of interest" description="Disordered" evidence="9">
    <location>
        <begin position="223"/>
        <end position="260"/>
    </location>
</feature>
<dbReference type="PIRSF" id="PIRSF003107">
    <property type="entry name" value="PhoU"/>
    <property type="match status" value="1"/>
</dbReference>
<gene>
    <name evidence="11" type="primary">phoU</name>
    <name evidence="11" type="ORF">KAJ83_13310</name>
</gene>
<comment type="similarity">
    <text evidence="2">Belongs to the PhoU family.</text>
</comment>
<evidence type="ECO:0000259" key="10">
    <source>
        <dbReference type="Pfam" id="PF01895"/>
    </source>
</evidence>
<evidence type="ECO:0000256" key="9">
    <source>
        <dbReference type="SAM" id="MobiDB-lite"/>
    </source>
</evidence>
<evidence type="ECO:0000256" key="5">
    <source>
        <dbReference type="ARBA" id="ARBA00022490"/>
    </source>
</evidence>
<dbReference type="RefSeq" id="WP_210682579.1">
    <property type="nucleotide sequence ID" value="NZ_JAGMWN010000006.1"/>
</dbReference>
<dbReference type="SUPFAM" id="SSF109755">
    <property type="entry name" value="PhoU-like"/>
    <property type="match status" value="1"/>
</dbReference>
<name>A0A8J7S0D5_9PROT</name>
<comment type="caution">
    <text evidence="11">The sequence shown here is derived from an EMBL/GenBank/DDBJ whole genome shotgun (WGS) entry which is preliminary data.</text>
</comment>
<accession>A0A8J7S0D5</accession>
<keyword evidence="4" id="KW-0813">Transport</keyword>
<evidence type="ECO:0000256" key="2">
    <source>
        <dbReference type="ARBA" id="ARBA00008107"/>
    </source>
</evidence>
<dbReference type="Gene3D" id="1.20.58.220">
    <property type="entry name" value="Phosphate transport system protein phou homolog 2, domain 2"/>
    <property type="match status" value="1"/>
</dbReference>
<feature type="domain" description="PhoU" evidence="10">
    <location>
        <begin position="127"/>
        <end position="212"/>
    </location>
</feature>
<dbReference type="InterPro" id="IPR038078">
    <property type="entry name" value="PhoU-like_sf"/>
</dbReference>
<dbReference type="InterPro" id="IPR028366">
    <property type="entry name" value="PhoU"/>
</dbReference>
<keyword evidence="12" id="KW-1185">Reference proteome</keyword>
<comment type="subcellular location">
    <subcellularLocation>
        <location evidence="1">Cytoplasm</location>
    </subcellularLocation>
</comment>
<evidence type="ECO:0000256" key="3">
    <source>
        <dbReference type="ARBA" id="ARBA00011738"/>
    </source>
</evidence>
<keyword evidence="5" id="KW-0963">Cytoplasm</keyword>
<evidence type="ECO:0000313" key="12">
    <source>
        <dbReference type="Proteomes" id="UP000672602"/>
    </source>
</evidence>